<evidence type="ECO:0000313" key="3">
    <source>
        <dbReference type="Proteomes" id="UP000351155"/>
    </source>
</evidence>
<gene>
    <name evidence="2" type="ORF">NCTC12126_04053</name>
</gene>
<accession>A0A484YYD3</accession>
<dbReference type="Gene3D" id="3.90.550.10">
    <property type="entry name" value="Spore Coat Polysaccharide Biosynthesis Protein SpsA, Chain A"/>
    <property type="match status" value="1"/>
</dbReference>
<dbReference type="EMBL" id="CAADIW010000043">
    <property type="protein sequence ID" value="VFS40596.1"/>
    <property type="molecule type" value="Genomic_DNA"/>
</dbReference>
<sequence length="67" mass="7766">MFLSVVTVAFRNYEGVVKTWRSLRNLARDPSITFEWIVVDGGSNDGTAEFLEKLNGEFNFTLHQRER</sequence>
<dbReference type="Proteomes" id="UP000351155">
    <property type="component" value="Unassembled WGS sequence"/>
</dbReference>
<dbReference type="InterPro" id="IPR001173">
    <property type="entry name" value="Glyco_trans_2-like"/>
</dbReference>
<proteinExistence type="predicted"/>
<protein>
    <submittedName>
        <fullName evidence="2">Glycosyl transferase family protein</fullName>
    </submittedName>
</protein>
<reference evidence="2 3" key="1">
    <citation type="submission" date="2019-03" db="EMBL/GenBank/DDBJ databases">
        <authorList>
            <consortium name="Pathogen Informatics"/>
        </authorList>
    </citation>
    <scope>NUCLEOTIDE SEQUENCE [LARGE SCALE GENOMIC DNA]</scope>
    <source>
        <strain evidence="2 3">NCTC12126</strain>
    </source>
</reference>
<dbReference type="AlphaFoldDB" id="A0A484YYD3"/>
<name>A0A484YYD3_9ENTR</name>
<feature type="domain" description="Glycosyltransferase 2-like" evidence="1">
    <location>
        <begin position="4"/>
        <end position="55"/>
    </location>
</feature>
<keyword evidence="2" id="KW-0808">Transferase</keyword>
<dbReference type="Pfam" id="PF00535">
    <property type="entry name" value="Glycos_transf_2"/>
    <property type="match status" value="1"/>
</dbReference>
<dbReference type="GO" id="GO:0016740">
    <property type="term" value="F:transferase activity"/>
    <property type="evidence" value="ECO:0007669"/>
    <property type="project" value="UniProtKB-KW"/>
</dbReference>
<evidence type="ECO:0000259" key="1">
    <source>
        <dbReference type="Pfam" id="PF00535"/>
    </source>
</evidence>
<dbReference type="InterPro" id="IPR029044">
    <property type="entry name" value="Nucleotide-diphossugar_trans"/>
</dbReference>
<dbReference type="SUPFAM" id="SSF53448">
    <property type="entry name" value="Nucleotide-diphospho-sugar transferases"/>
    <property type="match status" value="1"/>
</dbReference>
<evidence type="ECO:0000313" key="2">
    <source>
        <dbReference type="EMBL" id="VFS40596.1"/>
    </source>
</evidence>
<organism evidence="2 3">
    <name type="scientific">Enterobacter cancerogenus</name>
    <dbReference type="NCBI Taxonomy" id="69218"/>
    <lineage>
        <taxon>Bacteria</taxon>
        <taxon>Pseudomonadati</taxon>
        <taxon>Pseudomonadota</taxon>
        <taxon>Gammaproteobacteria</taxon>
        <taxon>Enterobacterales</taxon>
        <taxon>Enterobacteriaceae</taxon>
        <taxon>Enterobacter</taxon>
        <taxon>Enterobacter cloacae complex</taxon>
    </lineage>
</organism>